<keyword evidence="3" id="KW-1185">Reference proteome</keyword>
<evidence type="ECO:0000256" key="1">
    <source>
        <dbReference type="SAM" id="MobiDB-lite"/>
    </source>
</evidence>
<organism evidence="2 3">
    <name type="scientific">Cladobotryum mycophilum</name>
    <dbReference type="NCBI Taxonomy" id="491253"/>
    <lineage>
        <taxon>Eukaryota</taxon>
        <taxon>Fungi</taxon>
        <taxon>Dikarya</taxon>
        <taxon>Ascomycota</taxon>
        <taxon>Pezizomycotina</taxon>
        <taxon>Sordariomycetes</taxon>
        <taxon>Hypocreomycetidae</taxon>
        <taxon>Hypocreales</taxon>
        <taxon>Hypocreaceae</taxon>
        <taxon>Cladobotryum</taxon>
    </lineage>
</organism>
<reference evidence="2 3" key="1">
    <citation type="submission" date="2024-01" db="EMBL/GenBank/DDBJ databases">
        <title>Complete genome of Cladobotryum mycophilum ATHUM6906.</title>
        <authorList>
            <person name="Christinaki A.C."/>
            <person name="Myridakis A.I."/>
            <person name="Kouvelis V.N."/>
        </authorList>
    </citation>
    <scope>NUCLEOTIDE SEQUENCE [LARGE SCALE GENOMIC DNA]</scope>
    <source>
        <strain evidence="2 3">ATHUM6906</strain>
    </source>
</reference>
<name>A0ABR0T123_9HYPO</name>
<sequence length="320" mass="36833">MYFRIDSDRPIHLINQLRLFDFTRTAIVHYRPNSPTIFMVDYPSPVARAMPARARREESYNRTNEHAQVSAENALAAEQLIDEMRGVETSSRLNTPDQLQVPDQPEVHGLLDVHGLPEVPDQPEVQDQLQVPNQRKQSPTPCVHDATQVQRTITIRRSDLLAQYGELLDRIRNSPSDWSVKIPIQKAFNEHNVHVLPSEIRERLRMWASFTSMNTLRGWIDQVKGDMEEYTWTEQIQLLTEPMKKVVEGMYSIASNLRGAPNGALLTTLANQTVECFKGCIEQQRRMEEILLSENIMLEPRVKGEPRPDPSLFWQSIKTA</sequence>
<evidence type="ECO:0000313" key="3">
    <source>
        <dbReference type="Proteomes" id="UP001338125"/>
    </source>
</evidence>
<gene>
    <name evidence="2" type="ORF">PT974_00306</name>
</gene>
<proteinExistence type="predicted"/>
<dbReference type="EMBL" id="JAVFKD010000001">
    <property type="protein sequence ID" value="KAK5997939.1"/>
    <property type="molecule type" value="Genomic_DNA"/>
</dbReference>
<evidence type="ECO:0000313" key="2">
    <source>
        <dbReference type="EMBL" id="KAK5997939.1"/>
    </source>
</evidence>
<accession>A0ABR0T123</accession>
<protein>
    <submittedName>
        <fullName evidence="2">Uncharacterized protein</fullName>
    </submittedName>
</protein>
<dbReference type="Proteomes" id="UP001338125">
    <property type="component" value="Unassembled WGS sequence"/>
</dbReference>
<comment type="caution">
    <text evidence="2">The sequence shown here is derived from an EMBL/GenBank/DDBJ whole genome shotgun (WGS) entry which is preliminary data.</text>
</comment>
<feature type="compositionally biased region" description="Polar residues" evidence="1">
    <location>
        <begin position="125"/>
        <end position="140"/>
    </location>
</feature>
<feature type="region of interest" description="Disordered" evidence="1">
    <location>
        <begin position="114"/>
        <end position="143"/>
    </location>
</feature>